<proteinExistence type="predicted"/>
<keyword evidence="2" id="KW-1133">Transmembrane helix</keyword>
<keyword evidence="2" id="KW-0472">Membrane</keyword>
<dbReference type="EMBL" id="JAGIKT010000052">
    <property type="protein sequence ID" value="MBP0113876.1"/>
    <property type="molecule type" value="Genomic_DNA"/>
</dbReference>
<organism evidence="3 4">
    <name type="scientific">Bradyrhizobium vignae</name>
    <dbReference type="NCBI Taxonomy" id="1549949"/>
    <lineage>
        <taxon>Bacteria</taxon>
        <taxon>Pseudomonadati</taxon>
        <taxon>Pseudomonadota</taxon>
        <taxon>Alphaproteobacteria</taxon>
        <taxon>Hyphomicrobiales</taxon>
        <taxon>Nitrobacteraceae</taxon>
        <taxon>Bradyrhizobium</taxon>
    </lineage>
</organism>
<feature type="transmembrane region" description="Helical" evidence="2">
    <location>
        <begin position="25"/>
        <end position="45"/>
    </location>
</feature>
<dbReference type="Proteomes" id="UP000669317">
    <property type="component" value="Unassembled WGS sequence"/>
</dbReference>
<evidence type="ECO:0000256" key="2">
    <source>
        <dbReference type="SAM" id="Phobius"/>
    </source>
</evidence>
<keyword evidence="2" id="KW-0812">Transmembrane</keyword>
<comment type="caution">
    <text evidence="3">The sequence shown here is derived from an EMBL/GenBank/DDBJ whole genome shotgun (WGS) entry which is preliminary data.</text>
</comment>
<protein>
    <submittedName>
        <fullName evidence="3">Uncharacterized protein</fullName>
    </submittedName>
</protein>
<evidence type="ECO:0000313" key="3">
    <source>
        <dbReference type="EMBL" id="MBP0113876.1"/>
    </source>
</evidence>
<keyword evidence="4" id="KW-1185">Reference proteome</keyword>
<evidence type="ECO:0000313" key="4">
    <source>
        <dbReference type="Proteomes" id="UP000669317"/>
    </source>
</evidence>
<feature type="transmembrane region" description="Helical" evidence="2">
    <location>
        <begin position="52"/>
        <end position="70"/>
    </location>
</feature>
<feature type="region of interest" description="Disordered" evidence="1">
    <location>
        <begin position="81"/>
        <end position="102"/>
    </location>
</feature>
<accession>A0ABS4A0D7</accession>
<reference evidence="3 4" key="1">
    <citation type="submission" date="2021-03" db="EMBL/GenBank/DDBJ databases">
        <title>Genome Sequence of Bradyrhizobium vignae strain ISRA400.</title>
        <authorList>
            <person name="Tisa L.S."/>
            <person name="Svistoonoff S."/>
            <person name="Hocher V."/>
            <person name="Fall S."/>
            <person name="Zaiya A."/>
            <person name="Naing D."/>
            <person name="Niang N."/>
            <person name="Diouf A."/>
            <person name="Dasylva M.C."/>
            <person name="Toure O."/>
            <person name="Gueye M."/>
            <person name="Gully D."/>
            <person name="Tisseyre P."/>
            <person name="Simpson S."/>
            <person name="Morris K."/>
            <person name="Thomas W.K."/>
        </authorList>
    </citation>
    <scope>NUCLEOTIDE SEQUENCE [LARGE SCALE GENOMIC DNA]</scope>
    <source>
        <strain evidence="3 4">ISRA400</strain>
    </source>
</reference>
<name>A0ABS4A0D7_9BRAD</name>
<gene>
    <name evidence="3" type="ORF">JWS04_22875</name>
</gene>
<sequence>MTIILTLLLASTILGLLTSLFYRIWAVGLLSVLIAILSALVLHFFGFRLLEGVAVSVLCLVVCQLAYWVASLRLLKGTDLSEDEIDGCPGGEREQDVDDENR</sequence>
<dbReference type="RefSeq" id="WP_209295815.1">
    <property type="nucleotide sequence ID" value="NZ_JAGIKT010000052.1"/>
</dbReference>
<evidence type="ECO:0000256" key="1">
    <source>
        <dbReference type="SAM" id="MobiDB-lite"/>
    </source>
</evidence>